<keyword evidence="4" id="KW-1185">Reference proteome</keyword>
<dbReference type="RefSeq" id="XP_018074906.1">
    <property type="nucleotide sequence ID" value="XM_018207584.1"/>
</dbReference>
<proteinExistence type="predicted"/>
<evidence type="ECO:0000313" key="4">
    <source>
        <dbReference type="Proteomes" id="UP000070700"/>
    </source>
</evidence>
<feature type="transmembrane region" description="Helical" evidence="2">
    <location>
        <begin position="15"/>
        <end position="33"/>
    </location>
</feature>
<feature type="compositionally biased region" description="Basic and acidic residues" evidence="1">
    <location>
        <begin position="45"/>
        <end position="57"/>
    </location>
</feature>
<evidence type="ECO:0000256" key="2">
    <source>
        <dbReference type="SAM" id="Phobius"/>
    </source>
</evidence>
<organism evidence="3 4">
    <name type="scientific">Mollisia scopiformis</name>
    <name type="common">Conifer needle endophyte fungus</name>
    <name type="synonym">Phialocephala scopiformis</name>
    <dbReference type="NCBI Taxonomy" id="149040"/>
    <lineage>
        <taxon>Eukaryota</taxon>
        <taxon>Fungi</taxon>
        <taxon>Dikarya</taxon>
        <taxon>Ascomycota</taxon>
        <taxon>Pezizomycotina</taxon>
        <taxon>Leotiomycetes</taxon>
        <taxon>Helotiales</taxon>
        <taxon>Mollisiaceae</taxon>
        <taxon>Mollisia</taxon>
    </lineage>
</organism>
<sequence length="114" mass="12745">MACLLGCLLFSPRSLLLRFGGSMTCMFAVVFLVPERRAWVRRHSVRTDEQREQKQQMDDSESESDPVGCESESTKPPILTTTVANSTRRGRSVVSEYFSLAAMMAEQSAPSVEH</sequence>
<accession>A0A194XK83</accession>
<reference evidence="3 4" key="1">
    <citation type="submission" date="2015-10" db="EMBL/GenBank/DDBJ databases">
        <title>Full genome of DAOMC 229536 Phialocephala scopiformis, a fungal endophyte of spruce producing the potent anti-insectan compound rugulosin.</title>
        <authorList>
            <consortium name="DOE Joint Genome Institute"/>
            <person name="Walker A.K."/>
            <person name="Frasz S.L."/>
            <person name="Seifert K.A."/>
            <person name="Miller J.D."/>
            <person name="Mondo S.J."/>
            <person name="Labutti K."/>
            <person name="Lipzen A."/>
            <person name="Dockter R."/>
            <person name="Kennedy M."/>
            <person name="Grigoriev I.V."/>
            <person name="Spatafora J.W."/>
        </authorList>
    </citation>
    <scope>NUCLEOTIDE SEQUENCE [LARGE SCALE GENOMIC DNA]</scope>
    <source>
        <strain evidence="3 4">CBS 120377</strain>
    </source>
</reference>
<dbReference type="EMBL" id="KQ947409">
    <property type="protein sequence ID" value="KUJ20551.1"/>
    <property type="molecule type" value="Genomic_DNA"/>
</dbReference>
<keyword evidence="2" id="KW-0812">Transmembrane</keyword>
<protein>
    <submittedName>
        <fullName evidence="3">Uncharacterized protein</fullName>
    </submittedName>
</protein>
<dbReference type="GeneID" id="28817310"/>
<gene>
    <name evidence="3" type="ORF">LY89DRAFT_446376</name>
</gene>
<name>A0A194XK83_MOLSC</name>
<keyword evidence="2" id="KW-1133">Transmembrane helix</keyword>
<evidence type="ECO:0000256" key="1">
    <source>
        <dbReference type="SAM" id="MobiDB-lite"/>
    </source>
</evidence>
<feature type="region of interest" description="Disordered" evidence="1">
    <location>
        <begin position="42"/>
        <end position="86"/>
    </location>
</feature>
<evidence type="ECO:0000313" key="3">
    <source>
        <dbReference type="EMBL" id="KUJ20551.1"/>
    </source>
</evidence>
<dbReference type="AlphaFoldDB" id="A0A194XK83"/>
<keyword evidence="2" id="KW-0472">Membrane</keyword>
<dbReference type="Proteomes" id="UP000070700">
    <property type="component" value="Unassembled WGS sequence"/>
</dbReference>
<dbReference type="InParanoid" id="A0A194XK83"/>
<dbReference type="KEGG" id="psco:LY89DRAFT_446376"/>